<dbReference type="OrthoDB" id="338237at2"/>
<dbReference type="SUPFAM" id="SSF109854">
    <property type="entry name" value="DinB/YfiT-like putative metalloenzymes"/>
    <property type="match status" value="1"/>
</dbReference>
<evidence type="ECO:0000313" key="2">
    <source>
        <dbReference type="Proteomes" id="UP000002033"/>
    </source>
</evidence>
<organism evidence="1 2">
    <name type="scientific">Hyphomicrobium denitrificans (strain ATCC 51888 / DSM 1869 / NCIMB 11706 / TK 0415)</name>
    <dbReference type="NCBI Taxonomy" id="582899"/>
    <lineage>
        <taxon>Bacteria</taxon>
        <taxon>Pseudomonadati</taxon>
        <taxon>Pseudomonadota</taxon>
        <taxon>Alphaproteobacteria</taxon>
        <taxon>Hyphomicrobiales</taxon>
        <taxon>Hyphomicrobiaceae</taxon>
        <taxon>Hyphomicrobium</taxon>
    </lineage>
</organism>
<dbReference type="KEGG" id="hdn:Hden_1953"/>
<evidence type="ECO:0008006" key="3">
    <source>
        <dbReference type="Google" id="ProtNLM"/>
    </source>
</evidence>
<protein>
    <recommendedName>
        <fullName evidence="3">DUF1993 domain-containing protein</fullName>
    </recommendedName>
</protein>
<dbReference type="Proteomes" id="UP000002033">
    <property type="component" value="Chromosome"/>
</dbReference>
<dbReference type="PANTHER" id="PTHR36922">
    <property type="entry name" value="BLL2446 PROTEIN"/>
    <property type="match status" value="1"/>
</dbReference>
<dbReference type="Gene3D" id="1.20.120.450">
    <property type="entry name" value="dinb family like domain"/>
    <property type="match status" value="1"/>
</dbReference>
<evidence type="ECO:0000313" key="1">
    <source>
        <dbReference type="EMBL" id="ADJ23754.1"/>
    </source>
</evidence>
<dbReference type="STRING" id="582899.Hden_1953"/>
<dbReference type="eggNOG" id="COG3812">
    <property type="taxonomic scope" value="Bacteria"/>
</dbReference>
<dbReference type="InterPro" id="IPR034660">
    <property type="entry name" value="DinB/YfiT-like"/>
</dbReference>
<gene>
    <name evidence="1" type="ordered locus">Hden_1953</name>
</gene>
<keyword evidence="2" id="KW-1185">Reference proteome</keyword>
<reference evidence="2" key="1">
    <citation type="journal article" date="2011" name="J. Bacteriol.">
        <title>Genome sequences of eight morphologically diverse alphaproteobacteria.</title>
        <authorList>
            <consortium name="US DOE Joint Genome Institute"/>
            <person name="Brown P.J."/>
            <person name="Kysela D.T."/>
            <person name="Buechlein A."/>
            <person name="Hemmerich C."/>
            <person name="Brun Y.V."/>
        </authorList>
    </citation>
    <scope>NUCLEOTIDE SEQUENCE [LARGE SCALE GENOMIC DNA]</scope>
    <source>
        <strain evidence="2">ATCC 51888 / DSM 1869 / NCIB 11706 / TK 0415</strain>
    </source>
</reference>
<dbReference type="Pfam" id="PF09351">
    <property type="entry name" value="DUF1993"/>
    <property type="match status" value="1"/>
</dbReference>
<dbReference type="EMBL" id="CP002083">
    <property type="protein sequence ID" value="ADJ23754.1"/>
    <property type="molecule type" value="Genomic_DNA"/>
</dbReference>
<proteinExistence type="predicted"/>
<dbReference type="InterPro" id="IPR018531">
    <property type="entry name" value="DUF1993"/>
</dbReference>
<dbReference type="AlphaFoldDB" id="D8JPM0"/>
<sequence length="167" mass="18492">MSVSMYAIAIPTFQKQLASLEAILDKAAEHASAKKIDMAVLLASRLYPDMFNLTRQVQLATDFAKAAPARLAGLEVPGFPDKETTLPELKERLARTQALLAGYKPEQLDGSETKQLTLKIGGQEMTISGQDYLLHVALPNFYFHCATAYGILRHNGLEIGKRDFVRR</sequence>
<dbReference type="PANTHER" id="PTHR36922:SF1">
    <property type="entry name" value="DUF1993 DOMAIN-CONTAINING PROTEIN"/>
    <property type="match status" value="1"/>
</dbReference>
<accession>D8JPM0</accession>
<dbReference type="HOGENOM" id="CLU_090929_1_0_5"/>
<name>D8JPM0_HYPDA</name>
<dbReference type="RefSeq" id="WP_013215913.1">
    <property type="nucleotide sequence ID" value="NC_014313.1"/>
</dbReference>